<reference evidence="1" key="1">
    <citation type="submission" date="2022-03" db="EMBL/GenBank/DDBJ databases">
        <title>ESBL-producing Moellerella wisconsensis and Escherichia marmotae isolated from wild game meat.</title>
        <authorList>
            <person name="Biggel M."/>
        </authorList>
    </citation>
    <scope>NUCLEOTIDE SEQUENCE</scope>
    <source>
        <strain evidence="1">W51</strain>
    </source>
</reference>
<dbReference type="EMBL" id="CP093245">
    <property type="protein sequence ID" value="UNH31696.1"/>
    <property type="molecule type" value="Genomic_DNA"/>
</dbReference>
<dbReference type="RefSeq" id="WP_241542653.1">
    <property type="nucleotide sequence ID" value="NZ_CAWQWN010000001.1"/>
</dbReference>
<proteinExistence type="predicted"/>
<accession>A0A9Q8Q4B3</accession>
<dbReference type="InterPro" id="IPR056950">
    <property type="entry name" value="Phage_tail_terminator_3"/>
</dbReference>
<gene>
    <name evidence="1" type="ORF">MNY72_05205</name>
</gene>
<organism evidence="1 2">
    <name type="scientific">Moellerella wisconsensis</name>
    <dbReference type="NCBI Taxonomy" id="158849"/>
    <lineage>
        <taxon>Bacteria</taxon>
        <taxon>Pseudomonadati</taxon>
        <taxon>Pseudomonadota</taxon>
        <taxon>Gammaproteobacteria</taxon>
        <taxon>Enterobacterales</taxon>
        <taxon>Morganellaceae</taxon>
        <taxon>Moellerella</taxon>
    </lineage>
</organism>
<dbReference type="Proteomes" id="UP000829116">
    <property type="component" value="Chromosome"/>
</dbReference>
<evidence type="ECO:0000313" key="1">
    <source>
        <dbReference type="EMBL" id="UNH31696.1"/>
    </source>
</evidence>
<protein>
    <submittedName>
        <fullName evidence="1">Uncharacterized protein</fullName>
    </submittedName>
</protein>
<name>A0A9Q8Q4B3_9GAMM</name>
<sequence>MIVDDFFDYLERGSLTSDFDFTQPYLWSERPNSKAGRYLVVQASDGSGRLGELSADDYVDVLIISAQDDVPWAAKKAESILQYVTSNPSDCNLNSVFNMGGLPNPIPTSDNRVVFRLSFRCLS</sequence>
<dbReference type="Pfam" id="PF23842">
    <property type="entry name" value="Phage_tail_terminator_3"/>
    <property type="match status" value="1"/>
</dbReference>
<dbReference type="AlphaFoldDB" id="A0A9Q8Q4B3"/>
<evidence type="ECO:0000313" key="2">
    <source>
        <dbReference type="Proteomes" id="UP000829116"/>
    </source>
</evidence>